<feature type="signal peptide" evidence="1">
    <location>
        <begin position="1"/>
        <end position="21"/>
    </location>
</feature>
<gene>
    <name evidence="2" type="ORF">JIV24_08000</name>
</gene>
<dbReference type="EMBL" id="JAENRR010000014">
    <property type="protein sequence ID" value="MBK3517278.1"/>
    <property type="molecule type" value="Genomic_DNA"/>
</dbReference>
<keyword evidence="3" id="KW-1185">Reference proteome</keyword>
<evidence type="ECO:0008006" key="4">
    <source>
        <dbReference type="Google" id="ProtNLM"/>
    </source>
</evidence>
<dbReference type="Gene3D" id="3.90.930.1">
    <property type="match status" value="1"/>
</dbReference>
<comment type="caution">
    <text evidence="2">The sequence shown here is derived from an EMBL/GenBank/DDBJ whole genome shotgun (WGS) entry which is preliminary data.</text>
</comment>
<dbReference type="SUPFAM" id="SSF82185">
    <property type="entry name" value="Histone H3 K4-specific methyltransferase SET7/9 N-terminal domain"/>
    <property type="match status" value="1"/>
</dbReference>
<proteinExistence type="predicted"/>
<accession>A0ABS1HHY8</accession>
<dbReference type="Pfam" id="PF07661">
    <property type="entry name" value="MORN_2"/>
    <property type="match status" value="3"/>
</dbReference>
<evidence type="ECO:0000313" key="3">
    <source>
        <dbReference type="Proteomes" id="UP000605676"/>
    </source>
</evidence>
<evidence type="ECO:0000313" key="2">
    <source>
        <dbReference type="EMBL" id="MBK3517278.1"/>
    </source>
</evidence>
<feature type="chain" id="PRO_5045991354" description="Toxin-antitoxin system YwqK family antitoxin" evidence="1">
    <location>
        <begin position="22"/>
        <end position="263"/>
    </location>
</feature>
<name>A0ABS1HHY8_9BACT</name>
<keyword evidence="1" id="KW-0732">Signal</keyword>
<evidence type="ECO:0000256" key="1">
    <source>
        <dbReference type="SAM" id="SignalP"/>
    </source>
</evidence>
<dbReference type="InterPro" id="IPR011652">
    <property type="entry name" value="MORN_2"/>
</dbReference>
<dbReference type="RefSeq" id="WP_200464506.1">
    <property type="nucleotide sequence ID" value="NZ_JAENRR010000014.1"/>
</dbReference>
<organism evidence="2 3">
    <name type="scientific">Carboxylicivirga marina</name>
    <dbReference type="NCBI Taxonomy" id="2800988"/>
    <lineage>
        <taxon>Bacteria</taxon>
        <taxon>Pseudomonadati</taxon>
        <taxon>Bacteroidota</taxon>
        <taxon>Bacteroidia</taxon>
        <taxon>Marinilabiliales</taxon>
        <taxon>Marinilabiliaceae</taxon>
        <taxon>Carboxylicivirga</taxon>
    </lineage>
</organism>
<protein>
    <recommendedName>
        <fullName evidence="4">Toxin-antitoxin system YwqK family antitoxin</fullName>
    </recommendedName>
</protein>
<reference evidence="2 3" key="1">
    <citation type="submission" date="2021-01" db="EMBL/GenBank/DDBJ databases">
        <title>Carboxyliciviraga sp.nov., isolated from coastal sediments.</title>
        <authorList>
            <person name="Lu D."/>
            <person name="Zhang T."/>
        </authorList>
    </citation>
    <scope>NUCLEOTIDE SEQUENCE [LARGE SCALE GENOMIC DNA]</scope>
    <source>
        <strain evidence="2 3">N1Y132</strain>
    </source>
</reference>
<dbReference type="Proteomes" id="UP000605676">
    <property type="component" value="Unassembled WGS sequence"/>
</dbReference>
<dbReference type="PROSITE" id="PS51257">
    <property type="entry name" value="PROKAR_LIPOPROTEIN"/>
    <property type="match status" value="1"/>
</dbReference>
<sequence length="263" mass="29436">MKRLHLLVAILVIALSSCQFFGPQKEVVKTNAKNADGTFIKKRHFNDDPHSPVEWEISMKFQEGSKSAIRHGISKRFSKSGKLLETINYAENKKEGVRLTYHSTGKVYKEQPYVDGRLTGTCKRFDREGRISAEYEYKNGLPGIGLKRYTNLGKLRQDPAIKITKNDNIRTASTYVIGLSLSGEGTKSIKSVEFYEGKLIEGKYYHKNLSPAKKISSKKGEIRIKLPKGSSINKTLNVVAVCTTSDGLKLIIQKPVKVDARGI</sequence>